<feature type="region of interest" description="Disordered" evidence="1">
    <location>
        <begin position="1"/>
        <end position="28"/>
    </location>
</feature>
<accession>A0A7W9GB50</accession>
<dbReference type="RefSeq" id="WP_185073961.1">
    <property type="nucleotide sequence ID" value="NZ_JACHMB010000001.1"/>
</dbReference>
<gene>
    <name evidence="2" type="ORF">HD596_007267</name>
</gene>
<evidence type="ECO:0000313" key="3">
    <source>
        <dbReference type="Proteomes" id="UP000579153"/>
    </source>
</evidence>
<feature type="region of interest" description="Disordered" evidence="1">
    <location>
        <begin position="224"/>
        <end position="244"/>
    </location>
</feature>
<comment type="caution">
    <text evidence="2">The sequence shown here is derived from an EMBL/GenBank/DDBJ whole genome shotgun (WGS) entry which is preliminary data.</text>
</comment>
<organism evidence="2 3">
    <name type="scientific">Nonomuraea jabiensis</name>
    <dbReference type="NCBI Taxonomy" id="882448"/>
    <lineage>
        <taxon>Bacteria</taxon>
        <taxon>Bacillati</taxon>
        <taxon>Actinomycetota</taxon>
        <taxon>Actinomycetes</taxon>
        <taxon>Streptosporangiales</taxon>
        <taxon>Streptosporangiaceae</taxon>
        <taxon>Nonomuraea</taxon>
    </lineage>
</organism>
<dbReference type="SUPFAM" id="SSF51445">
    <property type="entry name" value="(Trans)glycosidases"/>
    <property type="match status" value="1"/>
</dbReference>
<dbReference type="Gene3D" id="3.20.20.80">
    <property type="entry name" value="Glycosidases"/>
    <property type="match status" value="1"/>
</dbReference>
<dbReference type="AlphaFoldDB" id="A0A7W9GB50"/>
<protein>
    <submittedName>
        <fullName evidence="2">Uncharacterized protein</fullName>
    </submittedName>
</protein>
<proteinExistence type="predicted"/>
<name>A0A7W9GB50_9ACTN</name>
<dbReference type="InterPro" id="IPR017853">
    <property type="entry name" value="GH"/>
</dbReference>
<feature type="region of interest" description="Disordered" evidence="1">
    <location>
        <begin position="299"/>
        <end position="321"/>
    </location>
</feature>
<dbReference type="EMBL" id="JACHMB010000001">
    <property type="protein sequence ID" value="MBB5780511.1"/>
    <property type="molecule type" value="Genomic_DNA"/>
</dbReference>
<keyword evidence="3" id="KW-1185">Reference proteome</keyword>
<reference evidence="2 3" key="1">
    <citation type="submission" date="2020-08" db="EMBL/GenBank/DDBJ databases">
        <title>Sequencing the genomes of 1000 actinobacteria strains.</title>
        <authorList>
            <person name="Klenk H.-P."/>
        </authorList>
    </citation>
    <scope>NUCLEOTIDE SEQUENCE [LARGE SCALE GENOMIC DNA]</scope>
    <source>
        <strain evidence="2 3">DSM 45507</strain>
    </source>
</reference>
<evidence type="ECO:0000256" key="1">
    <source>
        <dbReference type="SAM" id="MobiDB-lite"/>
    </source>
</evidence>
<dbReference type="Proteomes" id="UP000579153">
    <property type="component" value="Unassembled WGS sequence"/>
</dbReference>
<sequence>MKQEAKEVPHPCGTGRNPRRYTGEHVNGSARTSPVTLLGRWAADYVAHLATFHQAVKSADPDAAVVLGGCPPGVFSASDEPDAERDFFLQVIEEGRDAYDVFDVHLYGDPYLIPGAIEDVRAAVGDKTIVAGEYNGPVPTQYPEAFEQLAEVIEAGGIQPWHRLTVEDLREGRLTTDSRSRRLIPRAAFRRLRGSSRLACWRSRAALARACSLRAATRSPYWAPRATRAAAPPQAPCHTASRRTTPRPAATVVFLRAGPLGAAGARCAARALVGCGGNRRFTLGRSSRMAGDRRFARGRSLSTPGHRHQAASRACGSCQPG</sequence>
<evidence type="ECO:0000313" key="2">
    <source>
        <dbReference type="EMBL" id="MBB5780511.1"/>
    </source>
</evidence>